<keyword evidence="6" id="KW-0378">Hydrolase</keyword>
<dbReference type="InterPro" id="IPR012946">
    <property type="entry name" value="X8"/>
</dbReference>
<dbReference type="SMART" id="SM00768">
    <property type="entry name" value="X8"/>
    <property type="match status" value="1"/>
</dbReference>
<organism evidence="13 14">
    <name type="scientific">Triticum turgidum subsp. durum</name>
    <name type="common">Durum wheat</name>
    <name type="synonym">Triticum durum</name>
    <dbReference type="NCBI Taxonomy" id="4567"/>
    <lineage>
        <taxon>Eukaryota</taxon>
        <taxon>Viridiplantae</taxon>
        <taxon>Streptophyta</taxon>
        <taxon>Embryophyta</taxon>
        <taxon>Tracheophyta</taxon>
        <taxon>Spermatophyta</taxon>
        <taxon>Magnoliopsida</taxon>
        <taxon>Liliopsida</taxon>
        <taxon>Poales</taxon>
        <taxon>Poaceae</taxon>
        <taxon>BOP clade</taxon>
        <taxon>Pooideae</taxon>
        <taxon>Triticodae</taxon>
        <taxon>Triticeae</taxon>
        <taxon>Triticinae</taxon>
        <taxon>Triticum</taxon>
    </lineage>
</organism>
<comment type="subcellular location">
    <subcellularLocation>
        <location evidence="1">Cell membrane</location>
        <topology evidence="1">Lipid-anchor</topology>
        <topology evidence="1">GPI-anchor</topology>
    </subcellularLocation>
</comment>
<evidence type="ECO:0000256" key="2">
    <source>
        <dbReference type="ARBA" id="ARBA00008773"/>
    </source>
</evidence>
<keyword evidence="10" id="KW-0326">Glycosidase</keyword>
<keyword evidence="7" id="KW-0472">Membrane</keyword>
<dbReference type="GO" id="GO:0004553">
    <property type="term" value="F:hydrolase activity, hydrolyzing O-glycosyl compounds"/>
    <property type="evidence" value="ECO:0007669"/>
    <property type="project" value="InterPro"/>
</dbReference>
<evidence type="ECO:0000313" key="14">
    <source>
        <dbReference type="Proteomes" id="UP000324705"/>
    </source>
</evidence>
<accession>A0A9R0VUH5</accession>
<dbReference type="InterPro" id="IPR044788">
    <property type="entry name" value="X8_dom_prot"/>
</dbReference>
<dbReference type="Proteomes" id="UP000324705">
    <property type="component" value="Chromosome 4A"/>
</dbReference>
<gene>
    <name evidence="13" type="ORF">TRITD_4Av1G019760</name>
</gene>
<dbReference type="SUPFAM" id="SSF51445">
    <property type="entry name" value="(Trans)glycosidases"/>
    <property type="match status" value="1"/>
</dbReference>
<keyword evidence="9" id="KW-0325">Glycoprotein</keyword>
<dbReference type="GO" id="GO:0005886">
    <property type="term" value="C:plasma membrane"/>
    <property type="evidence" value="ECO:0007669"/>
    <property type="project" value="UniProtKB-SubCell"/>
</dbReference>
<feature type="domain" description="X8" evidence="12">
    <location>
        <begin position="221"/>
        <end position="306"/>
    </location>
</feature>
<dbReference type="Gene3D" id="1.20.58.1040">
    <property type="match status" value="1"/>
</dbReference>
<evidence type="ECO:0000256" key="1">
    <source>
        <dbReference type="ARBA" id="ARBA00004609"/>
    </source>
</evidence>
<dbReference type="Pfam" id="PF07983">
    <property type="entry name" value="X8"/>
    <property type="match status" value="1"/>
</dbReference>
<dbReference type="GO" id="GO:0005975">
    <property type="term" value="P:carbohydrate metabolic process"/>
    <property type="evidence" value="ECO:0007669"/>
    <property type="project" value="InterPro"/>
</dbReference>
<evidence type="ECO:0000313" key="13">
    <source>
        <dbReference type="EMBL" id="VAH88067.1"/>
    </source>
</evidence>
<evidence type="ECO:0000256" key="8">
    <source>
        <dbReference type="ARBA" id="ARBA00023157"/>
    </source>
</evidence>
<dbReference type="GO" id="GO:0009506">
    <property type="term" value="C:plasmodesma"/>
    <property type="evidence" value="ECO:0007669"/>
    <property type="project" value="UniProtKB-ARBA"/>
</dbReference>
<evidence type="ECO:0000256" key="7">
    <source>
        <dbReference type="ARBA" id="ARBA00023136"/>
    </source>
</evidence>
<name>A0A9R0VUH5_TRITD</name>
<keyword evidence="4" id="KW-0449">Lipoprotein</keyword>
<comment type="similarity">
    <text evidence="2 11">Belongs to the glycosyl hydrolase 17 family.</text>
</comment>
<evidence type="ECO:0000256" key="6">
    <source>
        <dbReference type="ARBA" id="ARBA00022801"/>
    </source>
</evidence>
<evidence type="ECO:0000256" key="4">
    <source>
        <dbReference type="ARBA" id="ARBA00022622"/>
    </source>
</evidence>
<keyword evidence="8" id="KW-1015">Disulfide bond</keyword>
<dbReference type="PANTHER" id="PTHR31044">
    <property type="entry name" value="BETA-1,3 GLUCANASE"/>
    <property type="match status" value="1"/>
</dbReference>
<proteinExistence type="inferred from homology"/>
<dbReference type="FunFam" id="3.20.20.80:FF:000221">
    <property type="entry name" value="PLASMODESMATA CALLOSE-BINDING PROTEIN 5"/>
    <property type="match status" value="1"/>
</dbReference>
<dbReference type="PANTHER" id="PTHR31044:SF142">
    <property type="entry name" value="OS07G0633100 PROTEIN"/>
    <property type="match status" value="1"/>
</dbReference>
<evidence type="ECO:0000256" key="5">
    <source>
        <dbReference type="ARBA" id="ARBA00022729"/>
    </source>
</evidence>
<evidence type="ECO:0000259" key="12">
    <source>
        <dbReference type="SMART" id="SM00768"/>
    </source>
</evidence>
<dbReference type="InterPro" id="IPR000490">
    <property type="entry name" value="Glyco_hydro_17"/>
</dbReference>
<keyword evidence="3" id="KW-1003">Cell membrane</keyword>
<evidence type="ECO:0000256" key="10">
    <source>
        <dbReference type="ARBA" id="ARBA00023295"/>
    </source>
</evidence>
<dbReference type="AlphaFoldDB" id="A0A9R0VUH5"/>
<dbReference type="Gene3D" id="3.20.20.80">
    <property type="entry name" value="Glycosidases"/>
    <property type="match status" value="1"/>
</dbReference>
<dbReference type="EMBL" id="LT934117">
    <property type="protein sequence ID" value="VAH88067.1"/>
    <property type="molecule type" value="Genomic_DNA"/>
</dbReference>
<keyword evidence="14" id="KW-1185">Reference proteome</keyword>
<dbReference type="GO" id="GO:0098552">
    <property type="term" value="C:side of membrane"/>
    <property type="evidence" value="ECO:0007669"/>
    <property type="project" value="UniProtKB-KW"/>
</dbReference>
<keyword evidence="5" id="KW-0732">Signal</keyword>
<reference evidence="13 14" key="1">
    <citation type="submission" date="2017-09" db="EMBL/GenBank/DDBJ databases">
        <authorList>
            <consortium name="International Durum Wheat Genome Sequencing Consortium (IDWGSC)"/>
            <person name="Milanesi L."/>
        </authorList>
    </citation>
    <scope>NUCLEOTIDE SEQUENCE [LARGE SCALE GENOMIC DNA]</scope>
    <source>
        <strain evidence="14">cv. Svevo</strain>
    </source>
</reference>
<evidence type="ECO:0000256" key="9">
    <source>
        <dbReference type="ARBA" id="ARBA00023180"/>
    </source>
</evidence>
<evidence type="ECO:0000256" key="11">
    <source>
        <dbReference type="RuleBase" id="RU004335"/>
    </source>
</evidence>
<evidence type="ECO:0000256" key="3">
    <source>
        <dbReference type="ARBA" id="ARBA00022475"/>
    </source>
</evidence>
<sequence length="309" mass="31721">MLPSEAENSPSDLAKLVQSKQTKQARVCGGADHRLLRSLANTGAEVMVTVPNSRLHHMAEFKEEAQLWVAANVAPFLPATMITHVLAGDDVLSSSPGAAYSLVPAMLNLHAALAAARLDGRVRVSTALSSVPLAPSWHAGVAGHLLRFLSDTGSPLFLKQARAREAAADDDAYAAMRALGFSGVPLIAAEPEGLGGAVVYRGHLRHAAGGGGGRRSLAAGTFCVALQNADPAALQAGLSWACGQGQADCSAIQPGGACYRQNNLAALASYAYNDYYQKGASTGATCSFNGTATTTATDPSSGSCVFAGR</sequence>
<keyword evidence="4" id="KW-0336">GPI-anchor</keyword>
<dbReference type="Gramene" id="TRITD4Av1G019760.7">
    <property type="protein sequence ID" value="TRITD4Av1G019760.7"/>
    <property type="gene ID" value="TRITD4Av1G019760"/>
</dbReference>
<dbReference type="InterPro" id="IPR017853">
    <property type="entry name" value="GH"/>
</dbReference>
<dbReference type="FunFam" id="1.20.58.1040:FF:000001">
    <property type="entry name" value="Glucan endo-1,3-beta-glucosidase 4"/>
    <property type="match status" value="1"/>
</dbReference>
<protein>
    <recommendedName>
        <fullName evidence="12">X8 domain-containing protein</fullName>
    </recommendedName>
</protein>
<dbReference type="Pfam" id="PF00332">
    <property type="entry name" value="Glyco_hydro_17"/>
    <property type="match status" value="1"/>
</dbReference>